<protein>
    <submittedName>
        <fullName evidence="3">N5-carboxyaminoimidazole ribonucleotide mutase</fullName>
        <ecNumber evidence="3">5.4.99.18</ecNumber>
    </submittedName>
</protein>
<dbReference type="GO" id="GO:0034023">
    <property type="term" value="F:5-(carboxyamino)imidazole ribonucleotide mutase activity"/>
    <property type="evidence" value="ECO:0007669"/>
    <property type="project" value="UniProtKB-EC"/>
</dbReference>
<keyword evidence="1" id="KW-0658">Purine biosynthesis</keyword>
<keyword evidence="4" id="KW-1185">Reference proteome</keyword>
<dbReference type="Proteomes" id="UP000201728">
    <property type="component" value="Chromosome"/>
</dbReference>
<dbReference type="InterPro" id="IPR000031">
    <property type="entry name" value="PurE_dom"/>
</dbReference>
<organism evidence="3 4">
    <name type="scientific">Legionella clemsonensis</name>
    <dbReference type="NCBI Taxonomy" id="1867846"/>
    <lineage>
        <taxon>Bacteria</taxon>
        <taxon>Pseudomonadati</taxon>
        <taxon>Pseudomonadota</taxon>
        <taxon>Gammaproteobacteria</taxon>
        <taxon>Legionellales</taxon>
        <taxon>Legionellaceae</taxon>
        <taxon>Legionella</taxon>
    </lineage>
</organism>
<dbReference type="EMBL" id="CP016397">
    <property type="protein sequence ID" value="ASQ46857.1"/>
    <property type="molecule type" value="Genomic_DNA"/>
</dbReference>
<evidence type="ECO:0000259" key="2">
    <source>
        <dbReference type="SMART" id="SM01001"/>
    </source>
</evidence>
<dbReference type="SMART" id="SM01001">
    <property type="entry name" value="AIRC"/>
    <property type="match status" value="1"/>
</dbReference>
<dbReference type="SUPFAM" id="SSF52255">
    <property type="entry name" value="N5-CAIR mutase (phosphoribosylaminoimidazole carboxylase, PurE)"/>
    <property type="match status" value="1"/>
</dbReference>
<evidence type="ECO:0000313" key="3">
    <source>
        <dbReference type="EMBL" id="ASQ46857.1"/>
    </source>
</evidence>
<dbReference type="AlphaFoldDB" id="A0A222P4W0"/>
<sequence length="129" mass="13787">MEEKAIATGARTAAYVGIANSIFAAEKLAEDAITLFTYLTAAQEAGVEVFITAAHLPGIVAAKTLLPVLGVPMPSSTFTDGLDALLSIVQMPAGIPVALWQWAKQAPLRLRLKVNLLQIIGWYIKVTRI</sequence>
<dbReference type="Gene3D" id="3.40.50.1970">
    <property type="match status" value="1"/>
</dbReference>
<keyword evidence="3" id="KW-0413">Isomerase</keyword>
<dbReference type="InterPro" id="IPR024694">
    <property type="entry name" value="PurE_prokaryotes"/>
</dbReference>
<feature type="domain" description="PurE" evidence="2">
    <location>
        <begin position="14"/>
        <end position="119"/>
    </location>
</feature>
<gene>
    <name evidence="3" type="primary">purE_2</name>
    <name evidence="3" type="ORF">clem_11600</name>
</gene>
<accession>A0A222P4W0</accession>
<dbReference type="PANTHER" id="PTHR23046">
    <property type="entry name" value="PHOSPHORIBOSYLAMINOIMIDAZOLE CARBOXYLASE CATALYTIC SUBUNIT"/>
    <property type="match status" value="1"/>
</dbReference>
<dbReference type="EC" id="5.4.99.18" evidence="3"/>
<dbReference type="KEGG" id="lcd:clem_11600"/>
<dbReference type="GO" id="GO:0006189">
    <property type="term" value="P:'de novo' IMP biosynthetic process"/>
    <property type="evidence" value="ECO:0007669"/>
    <property type="project" value="InterPro"/>
</dbReference>
<dbReference type="PANTHER" id="PTHR23046:SF2">
    <property type="entry name" value="PHOSPHORIBOSYLAMINOIMIDAZOLE CARBOXYLASE"/>
    <property type="match status" value="1"/>
</dbReference>
<evidence type="ECO:0000313" key="4">
    <source>
        <dbReference type="Proteomes" id="UP000201728"/>
    </source>
</evidence>
<dbReference type="Pfam" id="PF00731">
    <property type="entry name" value="AIRC"/>
    <property type="match status" value="1"/>
</dbReference>
<name>A0A222P4W0_9GAMM</name>
<reference evidence="4" key="1">
    <citation type="submission" date="2016-07" db="EMBL/GenBank/DDBJ databases">
        <authorList>
            <person name="Florea S."/>
            <person name="Webb J.S."/>
            <person name="Jaromczyk J."/>
            <person name="Schardl C.L."/>
        </authorList>
    </citation>
    <scope>NUCLEOTIDE SEQUENCE [LARGE SCALE GENOMIC DNA]</scope>
    <source>
        <strain evidence="4">CDC-D5610</strain>
    </source>
</reference>
<proteinExistence type="predicted"/>
<evidence type="ECO:0000256" key="1">
    <source>
        <dbReference type="ARBA" id="ARBA00022755"/>
    </source>
</evidence>